<dbReference type="InterPro" id="IPR016181">
    <property type="entry name" value="Acyl_CoA_acyltransferase"/>
</dbReference>
<organism evidence="2 3">
    <name type="scientific">Lentibacillus amyloliquefaciens</name>
    <dbReference type="NCBI Taxonomy" id="1472767"/>
    <lineage>
        <taxon>Bacteria</taxon>
        <taxon>Bacillati</taxon>
        <taxon>Bacillota</taxon>
        <taxon>Bacilli</taxon>
        <taxon>Bacillales</taxon>
        <taxon>Bacillaceae</taxon>
        <taxon>Lentibacillus</taxon>
    </lineage>
</organism>
<dbReference type="PANTHER" id="PTHR43415:SF6">
    <property type="entry name" value="SPERMIDINE N(1)-ACETYLTRANSFERASE"/>
    <property type="match status" value="1"/>
</dbReference>
<dbReference type="PROSITE" id="PS51186">
    <property type="entry name" value="GNAT"/>
    <property type="match status" value="1"/>
</dbReference>
<feature type="domain" description="N-acetyltransferase" evidence="1">
    <location>
        <begin position="5"/>
        <end position="162"/>
    </location>
</feature>
<dbReference type="STRING" id="1472767.AOX59_17545"/>
<dbReference type="KEGG" id="lao:AOX59_17545"/>
<dbReference type="Gene3D" id="3.40.630.30">
    <property type="match status" value="1"/>
</dbReference>
<protein>
    <submittedName>
        <fullName evidence="2">Spermidine acetyltransferase</fullName>
    </submittedName>
</protein>
<dbReference type="Proteomes" id="UP000050331">
    <property type="component" value="Chromosome"/>
</dbReference>
<proteinExistence type="predicted"/>
<reference evidence="2 3" key="1">
    <citation type="submission" date="2016-01" db="EMBL/GenBank/DDBJ databases">
        <title>Complete genome sequence of strain Lentibacillus amyloliquefaciens LAM0015T isolated from saline sediment.</title>
        <authorList>
            <person name="Wang J.-L."/>
            <person name="He M.-X."/>
        </authorList>
    </citation>
    <scope>NUCLEOTIDE SEQUENCE [LARGE SCALE GENOMIC DNA]</scope>
    <source>
        <strain evidence="2 3">LAM0015</strain>
    </source>
</reference>
<dbReference type="SUPFAM" id="SSF55729">
    <property type="entry name" value="Acyl-CoA N-acyltransferases (Nat)"/>
    <property type="match status" value="1"/>
</dbReference>
<evidence type="ECO:0000259" key="1">
    <source>
        <dbReference type="PROSITE" id="PS51186"/>
    </source>
</evidence>
<dbReference type="AlphaFoldDB" id="A0A0U3WK67"/>
<dbReference type="RefSeq" id="WP_068447503.1">
    <property type="nucleotide sequence ID" value="NZ_CP013862.1"/>
</dbReference>
<evidence type="ECO:0000313" key="3">
    <source>
        <dbReference type="Proteomes" id="UP000050331"/>
    </source>
</evidence>
<evidence type="ECO:0000313" key="2">
    <source>
        <dbReference type="EMBL" id="ALX50223.1"/>
    </source>
</evidence>
<gene>
    <name evidence="2" type="ORF">AOX59_17545</name>
</gene>
<dbReference type="OrthoDB" id="9795206at2"/>
<dbReference type="Pfam" id="PF13302">
    <property type="entry name" value="Acetyltransf_3"/>
    <property type="match status" value="1"/>
</dbReference>
<name>A0A0U3WK67_9BACI</name>
<dbReference type="EMBL" id="CP013862">
    <property type="protein sequence ID" value="ALX50223.1"/>
    <property type="molecule type" value="Genomic_DNA"/>
</dbReference>
<keyword evidence="2" id="KW-0808">Transferase</keyword>
<sequence length="176" mass="20535">MANNLHLRTLEKDDLTFLHKLFNNPEVMNYWFSESYMSMEQLKESFDKDKDNPRNREFVLTNGNEESLGFVGLFDIEQRHRNAEFAIMIDPLHQGNGYAGPATELAMDYAFSVLNLHKLYLIVAKTNEKAGHIYEKAGFQAEGKMMEHFFVNGEYLDGILMCIFQRDYWESASQKK</sequence>
<accession>A0A0U3WK67</accession>
<dbReference type="InterPro" id="IPR000182">
    <property type="entry name" value="GNAT_dom"/>
</dbReference>
<keyword evidence="3" id="KW-1185">Reference proteome</keyword>
<dbReference type="PANTHER" id="PTHR43415">
    <property type="entry name" value="SPERMIDINE N(1)-ACETYLTRANSFERASE"/>
    <property type="match status" value="1"/>
</dbReference>
<dbReference type="GO" id="GO:0004145">
    <property type="term" value="F:diamine N-acetyltransferase activity"/>
    <property type="evidence" value="ECO:0007669"/>
    <property type="project" value="TreeGrafter"/>
</dbReference>